<dbReference type="InterPro" id="IPR000587">
    <property type="entry name" value="Creatinase_N"/>
</dbReference>
<organism evidence="3 4">
    <name type="scientific">Streptomyces osmaniensis</name>
    <dbReference type="NCBI Taxonomy" id="593134"/>
    <lineage>
        <taxon>Bacteria</taxon>
        <taxon>Bacillati</taxon>
        <taxon>Actinomycetota</taxon>
        <taxon>Actinomycetes</taxon>
        <taxon>Kitasatosporales</taxon>
        <taxon>Streptomycetaceae</taxon>
        <taxon>Streptomyces</taxon>
    </lineage>
</organism>
<dbReference type="Pfam" id="PF01321">
    <property type="entry name" value="Creatinase_N"/>
    <property type="match status" value="1"/>
</dbReference>
<dbReference type="EMBL" id="BAABCE010000025">
    <property type="protein sequence ID" value="GAA3589271.1"/>
    <property type="molecule type" value="Genomic_DNA"/>
</dbReference>
<proteinExistence type="predicted"/>
<evidence type="ECO:0000259" key="2">
    <source>
        <dbReference type="Pfam" id="PF01321"/>
    </source>
</evidence>
<sequence>MASAETFPVEEYERRRAEALALLTASQVTAAIVTAPEDVYYLSGLHNQGHFVFTALVLDTRSRTATLVAREMEAATAAQQADGCAFAGYQDGRDPCDVLYDVVQPLRGDERRIGCQPDSLSLPVAVWRGMDRRLGSPAWVDCAGVLAEAQAIRTDLEIACLREADRLSDIGIEAGIDAAAGECSGGEVVGAIQDAMLSAGSDYPGFVPLVRPVEQIRQEHIAWTDEPITSTDTVFFELSAAVRRYHAPLGRTVSPHGGERCGPAVDIAHAGLEAILAGLCPGRTAQDVYGDWRTTIEAGLGRGYQRHHCGYSVGIGFPPSWMAGRVDGLRPGNSTTLRSGMTFHIQSWVVDPQIGTYAISDTALVTHDGGEPLTATPRYPMRPA</sequence>
<dbReference type="CDD" id="cd01066">
    <property type="entry name" value="APP_MetAP"/>
    <property type="match status" value="1"/>
</dbReference>
<feature type="domain" description="Creatinase N-terminal" evidence="2">
    <location>
        <begin position="15"/>
        <end position="148"/>
    </location>
</feature>
<reference evidence="4" key="1">
    <citation type="journal article" date="2019" name="Int. J. Syst. Evol. Microbiol.">
        <title>The Global Catalogue of Microorganisms (GCM) 10K type strain sequencing project: providing services to taxonomists for standard genome sequencing and annotation.</title>
        <authorList>
            <consortium name="The Broad Institute Genomics Platform"/>
            <consortium name="The Broad Institute Genome Sequencing Center for Infectious Disease"/>
            <person name="Wu L."/>
            <person name="Ma J."/>
        </authorList>
    </citation>
    <scope>NUCLEOTIDE SEQUENCE [LARGE SCALE GENOMIC DNA]</scope>
    <source>
        <strain evidence="4">JCM 17656</strain>
    </source>
</reference>
<dbReference type="InterPro" id="IPR050659">
    <property type="entry name" value="Peptidase_M24B"/>
</dbReference>
<name>A0ABP6YRS1_9ACTN</name>
<evidence type="ECO:0000313" key="4">
    <source>
        <dbReference type="Proteomes" id="UP001500707"/>
    </source>
</evidence>
<comment type="caution">
    <text evidence="3">The sequence shown here is derived from an EMBL/GenBank/DDBJ whole genome shotgun (WGS) entry which is preliminary data.</text>
</comment>
<dbReference type="Proteomes" id="UP001500707">
    <property type="component" value="Unassembled WGS sequence"/>
</dbReference>
<gene>
    <name evidence="3" type="ORF">GCM10022295_83690</name>
</gene>
<keyword evidence="4" id="KW-1185">Reference proteome</keyword>
<accession>A0ABP6YRS1</accession>
<dbReference type="PANTHER" id="PTHR46112">
    <property type="entry name" value="AMINOPEPTIDASE"/>
    <property type="match status" value="1"/>
</dbReference>
<dbReference type="InterPro" id="IPR000994">
    <property type="entry name" value="Pept_M24"/>
</dbReference>
<evidence type="ECO:0000313" key="3">
    <source>
        <dbReference type="EMBL" id="GAA3589271.1"/>
    </source>
</evidence>
<dbReference type="Pfam" id="PF00557">
    <property type="entry name" value="Peptidase_M24"/>
    <property type="match status" value="1"/>
</dbReference>
<feature type="domain" description="Peptidase M24" evidence="1">
    <location>
        <begin position="160"/>
        <end position="366"/>
    </location>
</feature>
<evidence type="ECO:0000259" key="1">
    <source>
        <dbReference type="Pfam" id="PF00557"/>
    </source>
</evidence>
<protein>
    <submittedName>
        <fullName evidence="3">Xaa-Pro peptidase family protein</fullName>
    </submittedName>
</protein>
<dbReference type="PANTHER" id="PTHR46112:SF2">
    <property type="entry name" value="XAA-PRO AMINOPEPTIDASE P-RELATED"/>
    <property type="match status" value="1"/>
</dbReference>